<organism evidence="2 3">
    <name type="scientific">Hungatella hathewayi</name>
    <dbReference type="NCBI Taxonomy" id="154046"/>
    <lineage>
        <taxon>Bacteria</taxon>
        <taxon>Bacillati</taxon>
        <taxon>Bacillota</taxon>
        <taxon>Clostridia</taxon>
        <taxon>Lachnospirales</taxon>
        <taxon>Lachnospiraceae</taxon>
        <taxon>Hungatella</taxon>
    </lineage>
</organism>
<feature type="transmembrane region" description="Helical" evidence="1">
    <location>
        <begin position="73"/>
        <end position="91"/>
    </location>
</feature>
<accession>A0A174E323</accession>
<dbReference type="RefSeq" id="WP_055655435.1">
    <property type="nucleotide sequence ID" value="NZ_CABIXC010000005.1"/>
</dbReference>
<dbReference type="Proteomes" id="UP000095651">
    <property type="component" value="Unassembled WGS sequence"/>
</dbReference>
<dbReference type="AlphaFoldDB" id="A0A174E323"/>
<feature type="transmembrane region" description="Helical" evidence="1">
    <location>
        <begin position="97"/>
        <end position="115"/>
    </location>
</feature>
<evidence type="ECO:0000256" key="1">
    <source>
        <dbReference type="SAM" id="Phobius"/>
    </source>
</evidence>
<name>A0A174E323_9FIRM</name>
<evidence type="ECO:0000313" key="3">
    <source>
        <dbReference type="Proteomes" id="UP000095651"/>
    </source>
</evidence>
<dbReference type="EMBL" id="CYZE01000005">
    <property type="protein sequence ID" value="CUO32181.1"/>
    <property type="molecule type" value="Genomic_DNA"/>
</dbReference>
<evidence type="ECO:0000313" key="2">
    <source>
        <dbReference type="EMBL" id="CUO32181.1"/>
    </source>
</evidence>
<gene>
    <name evidence="2" type="ORF">ERS852407_02469</name>
</gene>
<proteinExistence type="predicted"/>
<sequence>MFTSAKDIMKIIWNGLREIKKNCSDYYEKDARKIYEETLNGVKAELSGPEPEEKRKERLVKNRWEKMRVERKIVVVSILTILVSLVFVTSYGRWMDFGSFLLVMAAVAVVSVWWISHLFRKRFKLSLEGWMLEAKEV</sequence>
<protein>
    <submittedName>
        <fullName evidence="2">Uncharacterized protein</fullName>
    </submittedName>
</protein>
<keyword evidence="1" id="KW-0812">Transmembrane</keyword>
<reference evidence="2 3" key="1">
    <citation type="submission" date="2015-09" db="EMBL/GenBank/DDBJ databases">
        <authorList>
            <consortium name="Pathogen Informatics"/>
        </authorList>
    </citation>
    <scope>NUCLEOTIDE SEQUENCE [LARGE SCALE GENOMIC DNA]</scope>
    <source>
        <strain evidence="2 3">2789STDY5608850</strain>
    </source>
</reference>
<keyword evidence="1" id="KW-1133">Transmembrane helix</keyword>
<keyword evidence="1" id="KW-0472">Membrane</keyword>